<keyword evidence="1" id="KW-0732">Signal</keyword>
<feature type="chain" id="PRO_5015116003" evidence="1">
    <location>
        <begin position="20"/>
        <end position="161"/>
    </location>
</feature>
<keyword evidence="3" id="KW-1185">Reference proteome</keyword>
<protein>
    <submittedName>
        <fullName evidence="2">Uncharacterized protein</fullName>
    </submittedName>
</protein>
<proteinExistence type="predicted"/>
<dbReference type="AlphaFoldDB" id="A0A2P4QE30"/>
<organism evidence="2 3">
    <name type="scientific">Rhizophagus irregularis (strain DAOM 181602 / DAOM 197198 / MUCL 43194)</name>
    <name type="common">Arbuscular mycorrhizal fungus</name>
    <name type="synonym">Glomus intraradices</name>
    <dbReference type="NCBI Taxonomy" id="747089"/>
    <lineage>
        <taxon>Eukaryota</taxon>
        <taxon>Fungi</taxon>
        <taxon>Fungi incertae sedis</taxon>
        <taxon>Mucoromycota</taxon>
        <taxon>Glomeromycotina</taxon>
        <taxon>Glomeromycetes</taxon>
        <taxon>Glomerales</taxon>
        <taxon>Glomeraceae</taxon>
        <taxon>Rhizophagus</taxon>
    </lineage>
</organism>
<evidence type="ECO:0000313" key="2">
    <source>
        <dbReference type="EMBL" id="POG75884.1"/>
    </source>
</evidence>
<dbReference type="VEuPathDB" id="FungiDB:RhiirFUN_010878"/>
<evidence type="ECO:0000256" key="1">
    <source>
        <dbReference type="SAM" id="SignalP"/>
    </source>
</evidence>
<evidence type="ECO:0000313" key="3">
    <source>
        <dbReference type="Proteomes" id="UP000018888"/>
    </source>
</evidence>
<comment type="caution">
    <text evidence="2">The sequence shown here is derived from an EMBL/GenBank/DDBJ whole genome shotgun (WGS) entry which is preliminary data.</text>
</comment>
<name>A0A2P4QE30_RHIID</name>
<sequence>MSAMLAFLDLDLRLGGTYSWTWISAWVIKEDTFLDLDFGLDYKDKRTPLGPGFWHGETPSWTRISAWVIKGNAFLDLDFGWDIKISQGGKKIDESQNTTNDHIIDIISKQILRNNAHTTTDNKENADDNGNIKGRKCEKCKQLLYGPLDLVRLDVGFIAWA</sequence>
<gene>
    <name evidence="2" type="ORF">GLOIN_2v1769695</name>
</gene>
<dbReference type="Proteomes" id="UP000018888">
    <property type="component" value="Unassembled WGS sequence"/>
</dbReference>
<accession>A0A2P4QE30</accession>
<dbReference type="EMBL" id="AUPC02000056">
    <property type="protein sequence ID" value="POG75884.1"/>
    <property type="molecule type" value="Genomic_DNA"/>
</dbReference>
<feature type="signal peptide" evidence="1">
    <location>
        <begin position="1"/>
        <end position="19"/>
    </location>
</feature>
<reference evidence="2 3" key="2">
    <citation type="journal article" date="2018" name="New Phytol.">
        <title>High intraspecific genome diversity in the model arbuscular mycorrhizal symbiont Rhizophagus irregularis.</title>
        <authorList>
            <person name="Chen E.C.H."/>
            <person name="Morin E."/>
            <person name="Beaudet D."/>
            <person name="Noel J."/>
            <person name="Yildirir G."/>
            <person name="Ndikumana S."/>
            <person name="Charron P."/>
            <person name="St-Onge C."/>
            <person name="Giorgi J."/>
            <person name="Kruger M."/>
            <person name="Marton T."/>
            <person name="Ropars J."/>
            <person name="Grigoriev I.V."/>
            <person name="Hainaut M."/>
            <person name="Henrissat B."/>
            <person name="Roux C."/>
            <person name="Martin F."/>
            <person name="Corradi N."/>
        </authorList>
    </citation>
    <scope>NUCLEOTIDE SEQUENCE [LARGE SCALE GENOMIC DNA]</scope>
    <source>
        <strain evidence="2 3">DAOM 197198</strain>
    </source>
</reference>
<reference evidence="2 3" key="1">
    <citation type="journal article" date="2013" name="Proc. Natl. Acad. Sci. U.S.A.">
        <title>Genome of an arbuscular mycorrhizal fungus provides insight into the oldest plant symbiosis.</title>
        <authorList>
            <person name="Tisserant E."/>
            <person name="Malbreil M."/>
            <person name="Kuo A."/>
            <person name="Kohler A."/>
            <person name="Symeonidi A."/>
            <person name="Balestrini R."/>
            <person name="Charron P."/>
            <person name="Duensing N."/>
            <person name="Frei Dit Frey N."/>
            <person name="Gianinazzi-Pearson V."/>
            <person name="Gilbert L.B."/>
            <person name="Handa Y."/>
            <person name="Herr J.R."/>
            <person name="Hijri M."/>
            <person name="Koul R."/>
            <person name="Kawaguchi M."/>
            <person name="Krajinski F."/>
            <person name="Lammers P.J."/>
            <person name="Masclaux F.G."/>
            <person name="Murat C."/>
            <person name="Morin E."/>
            <person name="Ndikumana S."/>
            <person name="Pagni M."/>
            <person name="Petitpierre D."/>
            <person name="Requena N."/>
            <person name="Rosikiewicz P."/>
            <person name="Riley R."/>
            <person name="Saito K."/>
            <person name="San Clemente H."/>
            <person name="Shapiro H."/>
            <person name="van Tuinen D."/>
            <person name="Becard G."/>
            <person name="Bonfante P."/>
            <person name="Paszkowski U."/>
            <person name="Shachar-Hill Y.Y."/>
            <person name="Tuskan G.A."/>
            <person name="Young P.W."/>
            <person name="Sanders I.R."/>
            <person name="Henrissat B."/>
            <person name="Rensing S.A."/>
            <person name="Grigoriev I.V."/>
            <person name="Corradi N."/>
            <person name="Roux C."/>
            <person name="Martin F."/>
        </authorList>
    </citation>
    <scope>NUCLEOTIDE SEQUENCE [LARGE SCALE GENOMIC DNA]</scope>
    <source>
        <strain evidence="2 3">DAOM 197198</strain>
    </source>
</reference>